<dbReference type="RefSeq" id="WP_188606261.1">
    <property type="nucleotide sequence ID" value="NZ_BMIC01000003.1"/>
</dbReference>
<proteinExistence type="predicted"/>
<sequence>MYISVWDTYVQRQDGKVMHFDILVPHDLKDTSKIFSFGKDYLQSKPFKTGELTSRECQFCHIEKASEEVIASINNKGYFILEMQNCN</sequence>
<keyword evidence="2" id="KW-1185">Reference proteome</keyword>
<dbReference type="Gene3D" id="3.10.510.10">
    <property type="entry name" value="NE1680-like"/>
    <property type="match status" value="1"/>
</dbReference>
<name>A0A8J2TTM9_9FLAO</name>
<dbReference type="AlphaFoldDB" id="A0A8J2TTM9"/>
<evidence type="ECO:0000313" key="2">
    <source>
        <dbReference type="Proteomes" id="UP000598120"/>
    </source>
</evidence>
<dbReference type="SUPFAM" id="SSF160766">
    <property type="entry name" value="NE1680-like"/>
    <property type="match status" value="1"/>
</dbReference>
<protein>
    <recommendedName>
        <fullName evidence="3">DUF2024 domain-containing protein</fullName>
    </recommendedName>
</protein>
<evidence type="ECO:0000313" key="1">
    <source>
        <dbReference type="EMBL" id="GFZ88653.1"/>
    </source>
</evidence>
<dbReference type="InterPro" id="IPR018592">
    <property type="entry name" value="DUF2024"/>
</dbReference>
<organism evidence="1 2">
    <name type="scientific">Aquaticitalea lipolytica</name>
    <dbReference type="NCBI Taxonomy" id="1247562"/>
    <lineage>
        <taxon>Bacteria</taxon>
        <taxon>Pseudomonadati</taxon>
        <taxon>Bacteroidota</taxon>
        <taxon>Flavobacteriia</taxon>
        <taxon>Flavobacteriales</taxon>
        <taxon>Flavobacteriaceae</taxon>
        <taxon>Aquaticitalea</taxon>
    </lineage>
</organism>
<dbReference type="InterPro" id="IPR023122">
    <property type="entry name" value="NE1680-like_sf"/>
</dbReference>
<comment type="caution">
    <text evidence="1">The sequence shown here is derived from an EMBL/GenBank/DDBJ whole genome shotgun (WGS) entry which is preliminary data.</text>
</comment>
<dbReference type="EMBL" id="BMIC01000003">
    <property type="protein sequence ID" value="GFZ88653.1"/>
    <property type="molecule type" value="Genomic_DNA"/>
</dbReference>
<dbReference type="Proteomes" id="UP000598120">
    <property type="component" value="Unassembled WGS sequence"/>
</dbReference>
<gene>
    <name evidence="1" type="ORF">GCM10011531_20340</name>
</gene>
<dbReference type="Pfam" id="PF09630">
    <property type="entry name" value="DUF2024"/>
    <property type="match status" value="1"/>
</dbReference>
<accession>A0A8J2TTM9</accession>
<evidence type="ECO:0008006" key="3">
    <source>
        <dbReference type="Google" id="ProtNLM"/>
    </source>
</evidence>
<reference evidence="1 2" key="1">
    <citation type="journal article" date="2014" name="Int. J. Syst. Evol. Microbiol.">
        <title>Complete genome sequence of Corynebacterium casei LMG S-19264T (=DSM 44701T), isolated from a smear-ripened cheese.</title>
        <authorList>
            <consortium name="US DOE Joint Genome Institute (JGI-PGF)"/>
            <person name="Walter F."/>
            <person name="Albersmeier A."/>
            <person name="Kalinowski J."/>
            <person name="Ruckert C."/>
        </authorList>
    </citation>
    <scope>NUCLEOTIDE SEQUENCE [LARGE SCALE GENOMIC DNA]</scope>
    <source>
        <strain evidence="1 2">CGMCC 1.15295</strain>
    </source>
</reference>